<accession>A0A812VC17</accession>
<dbReference type="Proteomes" id="UP000601435">
    <property type="component" value="Unassembled WGS sequence"/>
</dbReference>
<organism evidence="2 3">
    <name type="scientific">Symbiodinium necroappetens</name>
    <dbReference type="NCBI Taxonomy" id="1628268"/>
    <lineage>
        <taxon>Eukaryota</taxon>
        <taxon>Sar</taxon>
        <taxon>Alveolata</taxon>
        <taxon>Dinophyceae</taxon>
        <taxon>Suessiales</taxon>
        <taxon>Symbiodiniaceae</taxon>
        <taxon>Symbiodinium</taxon>
    </lineage>
</organism>
<feature type="region of interest" description="Disordered" evidence="1">
    <location>
        <begin position="94"/>
        <end position="121"/>
    </location>
</feature>
<dbReference type="EMBL" id="CAJNJA010029123">
    <property type="protein sequence ID" value="CAE7619917.1"/>
    <property type="molecule type" value="Genomic_DNA"/>
</dbReference>
<feature type="non-terminal residue" evidence="2">
    <location>
        <position position="1"/>
    </location>
</feature>
<sequence>EVLAARPLDEGTFPPSSVDEATILAEPVPKSKEELLEEVDVLAASLTDGLEPGFSRQSGPPSEVTIMLEHIPKTKDELLQEMDVLAASLTAGLDASPGADRAEGDPEAEALLPASTSSPPSEATIFLERVPKSQDELHAEMNVLAASLTAGLTDLPSKNHVEDDAAEAGNRAKQRPSCAIIH</sequence>
<feature type="region of interest" description="Disordered" evidence="1">
    <location>
        <begin position="155"/>
        <end position="182"/>
    </location>
</feature>
<protein>
    <submittedName>
        <fullName evidence="2">ArsB protein</fullName>
    </submittedName>
</protein>
<dbReference type="AlphaFoldDB" id="A0A812VC17"/>
<comment type="caution">
    <text evidence="2">The sequence shown here is derived from an EMBL/GenBank/DDBJ whole genome shotgun (WGS) entry which is preliminary data.</text>
</comment>
<evidence type="ECO:0000313" key="2">
    <source>
        <dbReference type="EMBL" id="CAE7619917.1"/>
    </source>
</evidence>
<evidence type="ECO:0000256" key="1">
    <source>
        <dbReference type="SAM" id="MobiDB-lite"/>
    </source>
</evidence>
<reference evidence="2" key="1">
    <citation type="submission" date="2021-02" db="EMBL/GenBank/DDBJ databases">
        <authorList>
            <person name="Dougan E. K."/>
            <person name="Rhodes N."/>
            <person name="Thang M."/>
            <person name="Chan C."/>
        </authorList>
    </citation>
    <scope>NUCLEOTIDE SEQUENCE</scope>
</reference>
<proteinExistence type="predicted"/>
<feature type="compositionally biased region" description="Low complexity" evidence="1">
    <location>
        <begin position="109"/>
        <end position="121"/>
    </location>
</feature>
<name>A0A812VC17_9DINO</name>
<keyword evidence="3" id="KW-1185">Reference proteome</keyword>
<gene>
    <name evidence="2" type="primary">arsB</name>
    <name evidence="2" type="ORF">SNEC2469_LOCUS17567</name>
</gene>
<evidence type="ECO:0000313" key="3">
    <source>
        <dbReference type="Proteomes" id="UP000601435"/>
    </source>
</evidence>